<dbReference type="Proteomes" id="UP000240228">
    <property type="component" value="Unassembled WGS sequence"/>
</dbReference>
<proteinExistence type="predicted"/>
<sequence>MQAGAELKHWMFGASGNRIKVIIHMTYGFRHVGNLIAQATLRCGGLDIRLPQPANQPTKTRKQQKPPFIW</sequence>
<dbReference type="AlphaFoldDB" id="A0A2T3GAF4"/>
<gene>
    <name evidence="2" type="ORF">CPA40_06120</name>
</gene>
<reference evidence="2 3" key="2">
    <citation type="submission" date="2018-03" db="EMBL/GenBank/DDBJ databases">
        <title>The comparative genomics of Bifidobacterium callitrichos reflects dietary carbohydrate utilization within the common marmoset gut.</title>
        <authorList>
            <person name="Rani A."/>
        </authorList>
    </citation>
    <scope>NUCLEOTIDE SEQUENCE [LARGE SCALE GENOMIC DNA]</scope>
    <source>
        <strain evidence="2 3">UMA51805</strain>
    </source>
</reference>
<feature type="region of interest" description="Disordered" evidence="1">
    <location>
        <begin position="48"/>
        <end position="70"/>
    </location>
</feature>
<name>A0A2T3GAF4_9BIFI</name>
<dbReference type="RefSeq" id="WP_181281188.1">
    <property type="nucleotide sequence ID" value="NZ_NWTX01000008.1"/>
</dbReference>
<evidence type="ECO:0000313" key="3">
    <source>
        <dbReference type="Proteomes" id="UP000240228"/>
    </source>
</evidence>
<keyword evidence="3" id="KW-1185">Reference proteome</keyword>
<accession>A0A2T3GAF4</accession>
<organism evidence="2 3">
    <name type="scientific">Bifidobacterium callitrichos</name>
    <dbReference type="NCBI Taxonomy" id="762209"/>
    <lineage>
        <taxon>Bacteria</taxon>
        <taxon>Bacillati</taxon>
        <taxon>Actinomycetota</taxon>
        <taxon>Actinomycetes</taxon>
        <taxon>Bifidobacteriales</taxon>
        <taxon>Bifidobacteriaceae</taxon>
        <taxon>Bifidobacterium</taxon>
    </lineage>
</organism>
<comment type="caution">
    <text evidence="2">The sequence shown here is derived from an EMBL/GenBank/DDBJ whole genome shotgun (WGS) entry which is preliminary data.</text>
</comment>
<protein>
    <submittedName>
        <fullName evidence="2">Uncharacterized protein</fullName>
    </submittedName>
</protein>
<evidence type="ECO:0000313" key="2">
    <source>
        <dbReference type="EMBL" id="PST46453.1"/>
    </source>
</evidence>
<dbReference type="EMBL" id="NWTX01000008">
    <property type="protein sequence ID" value="PST46453.1"/>
    <property type="molecule type" value="Genomic_DNA"/>
</dbReference>
<evidence type="ECO:0000256" key="1">
    <source>
        <dbReference type="SAM" id="MobiDB-lite"/>
    </source>
</evidence>
<reference evidence="3" key="1">
    <citation type="submission" date="2017-09" db="EMBL/GenBank/DDBJ databases">
        <authorList>
            <person name="Sela D.A."/>
            <person name="Albert K."/>
        </authorList>
    </citation>
    <scope>NUCLEOTIDE SEQUENCE [LARGE SCALE GENOMIC DNA]</scope>
    <source>
        <strain evidence="3">UMA51805</strain>
    </source>
</reference>